<dbReference type="AlphaFoldDB" id="A0A3M0K0M3"/>
<sequence length="149" mass="16922">MKARQDCVTMRLKYGLVFCTDLTHGGNLICCSTETSAVKWRDKFLRELPGYKDCIAAESLRSIMRNDKSISPVEKLPSMKTLKESPIILLLLIVIDIVITENEVKETYPFWKALVGMQSDSNNSAGSNINNYNFLDTDSHHFRIFLADI</sequence>
<evidence type="ECO:0000313" key="1">
    <source>
        <dbReference type="EMBL" id="RMC06723.1"/>
    </source>
</evidence>
<dbReference type="Proteomes" id="UP000269221">
    <property type="component" value="Unassembled WGS sequence"/>
</dbReference>
<reference evidence="1 2" key="1">
    <citation type="submission" date="2018-07" db="EMBL/GenBank/DDBJ databases">
        <title>A high quality draft genome assembly of the barn swallow (H. rustica rustica).</title>
        <authorList>
            <person name="Formenti G."/>
            <person name="Chiara M."/>
            <person name="Poveda L."/>
            <person name="Francoijs K.-J."/>
            <person name="Bonisoli-Alquati A."/>
            <person name="Canova L."/>
            <person name="Gianfranceschi L."/>
            <person name="Horner D.S."/>
            <person name="Saino N."/>
        </authorList>
    </citation>
    <scope>NUCLEOTIDE SEQUENCE [LARGE SCALE GENOMIC DNA]</scope>
    <source>
        <strain evidence="1">Chelidonia</strain>
        <tissue evidence="1">Blood</tissue>
    </source>
</reference>
<accession>A0A3M0K0M3</accession>
<gene>
    <name evidence="1" type="ORF">DUI87_16167</name>
</gene>
<protein>
    <submittedName>
        <fullName evidence="1">Uncharacterized protein</fullName>
    </submittedName>
</protein>
<organism evidence="1 2">
    <name type="scientific">Hirundo rustica rustica</name>
    <dbReference type="NCBI Taxonomy" id="333673"/>
    <lineage>
        <taxon>Eukaryota</taxon>
        <taxon>Metazoa</taxon>
        <taxon>Chordata</taxon>
        <taxon>Craniata</taxon>
        <taxon>Vertebrata</taxon>
        <taxon>Euteleostomi</taxon>
        <taxon>Archelosauria</taxon>
        <taxon>Archosauria</taxon>
        <taxon>Dinosauria</taxon>
        <taxon>Saurischia</taxon>
        <taxon>Theropoda</taxon>
        <taxon>Coelurosauria</taxon>
        <taxon>Aves</taxon>
        <taxon>Neognathae</taxon>
        <taxon>Neoaves</taxon>
        <taxon>Telluraves</taxon>
        <taxon>Australaves</taxon>
        <taxon>Passeriformes</taxon>
        <taxon>Sylvioidea</taxon>
        <taxon>Hirundinidae</taxon>
        <taxon>Hirundo</taxon>
    </lineage>
</organism>
<dbReference type="EMBL" id="QRBI01000120">
    <property type="protein sequence ID" value="RMC06723.1"/>
    <property type="molecule type" value="Genomic_DNA"/>
</dbReference>
<proteinExistence type="predicted"/>
<keyword evidence="2" id="KW-1185">Reference proteome</keyword>
<evidence type="ECO:0000313" key="2">
    <source>
        <dbReference type="Proteomes" id="UP000269221"/>
    </source>
</evidence>
<comment type="caution">
    <text evidence="1">The sequence shown here is derived from an EMBL/GenBank/DDBJ whole genome shotgun (WGS) entry which is preliminary data.</text>
</comment>
<name>A0A3M0K0M3_HIRRU</name>